<sequence length="153" mass="17136">MAQPKQQGIDISQLSLEQLNTFKQQFEEEVQVLSNSWQQLKLASARFTDSKDALSAIKTENEGKAMLVPLTTSLFVPGQLTNTEQVLIDIGTGYYVTKPVKQASDFFDRKIKMINDNADQVAQAVSVKRKNLESVLLVMQQKIGQMQGQAEKE</sequence>
<organism evidence="3 4">
    <name type="scientific">Planoprotostelium fungivorum</name>
    <dbReference type="NCBI Taxonomy" id="1890364"/>
    <lineage>
        <taxon>Eukaryota</taxon>
        <taxon>Amoebozoa</taxon>
        <taxon>Evosea</taxon>
        <taxon>Variosea</taxon>
        <taxon>Cavosteliida</taxon>
        <taxon>Cavosteliaceae</taxon>
        <taxon>Planoprotostelium</taxon>
    </lineage>
</organism>
<dbReference type="NCBIfam" id="TIGR00293">
    <property type="entry name" value="prefoldin subunit alpha"/>
    <property type="match status" value="1"/>
</dbReference>
<dbReference type="GO" id="GO:0051082">
    <property type="term" value="F:unfolded protein binding"/>
    <property type="evidence" value="ECO:0007669"/>
    <property type="project" value="InterPro"/>
</dbReference>
<accession>A0A2P6NP58</accession>
<dbReference type="STRING" id="1890364.A0A2P6NP58"/>
<dbReference type="FunCoup" id="A0A2P6NP58">
    <property type="interactions" value="732"/>
</dbReference>
<dbReference type="GO" id="GO:0016272">
    <property type="term" value="C:prefoldin complex"/>
    <property type="evidence" value="ECO:0007669"/>
    <property type="project" value="InterPro"/>
</dbReference>
<protein>
    <submittedName>
        <fullName evidence="3">Prefoldin subunit 5</fullName>
    </submittedName>
</protein>
<reference evidence="3 4" key="1">
    <citation type="journal article" date="2018" name="Genome Biol. Evol.">
        <title>Multiple Roots of Fruiting Body Formation in Amoebozoa.</title>
        <authorList>
            <person name="Hillmann F."/>
            <person name="Forbes G."/>
            <person name="Novohradska S."/>
            <person name="Ferling I."/>
            <person name="Riege K."/>
            <person name="Groth M."/>
            <person name="Westermann M."/>
            <person name="Marz M."/>
            <person name="Spaller T."/>
            <person name="Winckler T."/>
            <person name="Schaap P."/>
            <person name="Glockner G."/>
        </authorList>
    </citation>
    <scope>NUCLEOTIDE SEQUENCE [LARGE SCALE GENOMIC DNA]</scope>
    <source>
        <strain evidence="3 4">Jena</strain>
    </source>
</reference>
<comment type="similarity">
    <text evidence="1">Belongs to the prefoldin subunit alpha family.</text>
</comment>
<dbReference type="AlphaFoldDB" id="A0A2P6NP58"/>
<keyword evidence="4" id="KW-1185">Reference proteome</keyword>
<dbReference type="GO" id="GO:0005737">
    <property type="term" value="C:cytoplasm"/>
    <property type="evidence" value="ECO:0007669"/>
    <property type="project" value="TreeGrafter"/>
</dbReference>
<gene>
    <name evidence="3" type="ORF">PROFUN_06324</name>
</gene>
<dbReference type="FunFam" id="1.10.287.370:FF:000004">
    <property type="entry name" value="Probable prefoldin subunit 5"/>
    <property type="match status" value="1"/>
</dbReference>
<dbReference type="PANTHER" id="PTHR12674:SF2">
    <property type="entry name" value="PREFOLDIN SUBUNIT 5"/>
    <property type="match status" value="1"/>
</dbReference>
<dbReference type="EMBL" id="MDYQ01000040">
    <property type="protein sequence ID" value="PRP85730.1"/>
    <property type="molecule type" value="Genomic_DNA"/>
</dbReference>
<dbReference type="GO" id="GO:1990115">
    <property type="term" value="P:RNA polymerase III assembly"/>
    <property type="evidence" value="ECO:0007669"/>
    <property type="project" value="TreeGrafter"/>
</dbReference>
<dbReference type="CDD" id="cd23157">
    <property type="entry name" value="Prefoldin_5"/>
    <property type="match status" value="1"/>
</dbReference>
<dbReference type="InParanoid" id="A0A2P6NP58"/>
<name>A0A2P6NP58_9EUKA</name>
<dbReference type="SUPFAM" id="SSF46579">
    <property type="entry name" value="Prefoldin"/>
    <property type="match status" value="1"/>
</dbReference>
<dbReference type="PANTHER" id="PTHR12674">
    <property type="entry name" value="PREFOLDIN SUBUNIT 5"/>
    <property type="match status" value="1"/>
</dbReference>
<comment type="caution">
    <text evidence="3">The sequence shown here is derived from an EMBL/GenBank/DDBJ whole genome shotgun (WGS) entry which is preliminary data.</text>
</comment>
<dbReference type="Pfam" id="PF02996">
    <property type="entry name" value="Prefoldin"/>
    <property type="match status" value="1"/>
</dbReference>
<evidence type="ECO:0000256" key="1">
    <source>
        <dbReference type="ARBA" id="ARBA00010048"/>
    </source>
</evidence>
<dbReference type="InterPro" id="IPR011599">
    <property type="entry name" value="PFD_alpha_archaea"/>
</dbReference>
<evidence type="ECO:0000313" key="3">
    <source>
        <dbReference type="EMBL" id="PRP85730.1"/>
    </source>
</evidence>
<dbReference type="Proteomes" id="UP000241769">
    <property type="component" value="Unassembled WGS sequence"/>
</dbReference>
<dbReference type="GO" id="GO:1990113">
    <property type="term" value="P:RNA polymerase I assembly"/>
    <property type="evidence" value="ECO:0007669"/>
    <property type="project" value="TreeGrafter"/>
</dbReference>
<dbReference type="GO" id="GO:1990114">
    <property type="term" value="P:RNA polymerase II core complex assembly"/>
    <property type="evidence" value="ECO:0007669"/>
    <property type="project" value="TreeGrafter"/>
</dbReference>
<keyword evidence="2" id="KW-0143">Chaperone</keyword>
<evidence type="ECO:0000313" key="4">
    <source>
        <dbReference type="Proteomes" id="UP000241769"/>
    </source>
</evidence>
<evidence type="ECO:0000256" key="2">
    <source>
        <dbReference type="ARBA" id="ARBA00023186"/>
    </source>
</evidence>
<dbReference type="GO" id="GO:0006457">
    <property type="term" value="P:protein folding"/>
    <property type="evidence" value="ECO:0007669"/>
    <property type="project" value="InterPro"/>
</dbReference>
<proteinExistence type="inferred from homology"/>
<dbReference type="OrthoDB" id="10267474at2759"/>
<dbReference type="InterPro" id="IPR009053">
    <property type="entry name" value="Prefoldin"/>
</dbReference>
<dbReference type="Gene3D" id="1.10.287.370">
    <property type="match status" value="1"/>
</dbReference>
<dbReference type="InterPro" id="IPR004127">
    <property type="entry name" value="Prefoldin_subunit_alpha"/>
</dbReference>